<dbReference type="InterPro" id="IPR016477">
    <property type="entry name" value="Fructo-/Ketosamine-3-kinase"/>
</dbReference>
<keyword evidence="4" id="KW-1185">Reference proteome</keyword>
<dbReference type="Pfam" id="PF03881">
    <property type="entry name" value="Fructosamin_kin"/>
    <property type="match status" value="1"/>
</dbReference>
<organism evidence="3 4">
    <name type="scientific">Hwanghaeella grinnelliae</name>
    <dbReference type="NCBI Taxonomy" id="2500179"/>
    <lineage>
        <taxon>Bacteria</taxon>
        <taxon>Pseudomonadati</taxon>
        <taxon>Pseudomonadota</taxon>
        <taxon>Alphaproteobacteria</taxon>
        <taxon>Rhodospirillales</taxon>
        <taxon>Rhodospirillaceae</taxon>
        <taxon>Hwanghaeella</taxon>
    </lineage>
</organism>
<dbReference type="PANTHER" id="PTHR12149:SF8">
    <property type="entry name" value="PROTEIN-RIBULOSAMINE 3-KINASE"/>
    <property type="match status" value="1"/>
</dbReference>
<dbReference type="PIRSF" id="PIRSF006221">
    <property type="entry name" value="Ketosamine-3-kinase"/>
    <property type="match status" value="1"/>
</dbReference>
<protein>
    <submittedName>
        <fullName evidence="3">Fructosamine kinase</fullName>
    </submittedName>
</protein>
<reference evidence="4" key="1">
    <citation type="submission" date="2019-01" db="EMBL/GenBank/DDBJ databases">
        <title>Gri0909 isolated from a small marine red alga.</title>
        <authorList>
            <person name="Kim J."/>
            <person name="Jeong S.E."/>
            <person name="Jeon C.O."/>
        </authorList>
    </citation>
    <scope>NUCLEOTIDE SEQUENCE [LARGE SCALE GENOMIC DNA]</scope>
    <source>
        <strain evidence="4">Gri0909</strain>
    </source>
</reference>
<dbReference type="Gene3D" id="1.20.1270.240">
    <property type="match status" value="1"/>
</dbReference>
<dbReference type="EMBL" id="SADE01000002">
    <property type="protein sequence ID" value="RVU36538.1"/>
    <property type="molecule type" value="Genomic_DNA"/>
</dbReference>
<dbReference type="Gene3D" id="1.10.510.10">
    <property type="entry name" value="Transferase(Phosphotransferase) domain 1"/>
    <property type="match status" value="1"/>
</dbReference>
<evidence type="ECO:0000313" key="4">
    <source>
        <dbReference type="Proteomes" id="UP000287447"/>
    </source>
</evidence>
<dbReference type="Proteomes" id="UP000287447">
    <property type="component" value="Unassembled WGS sequence"/>
</dbReference>
<keyword evidence="2" id="KW-0808">Transferase</keyword>
<name>A0A3S2W4V3_9PROT</name>
<dbReference type="GO" id="GO:0016301">
    <property type="term" value="F:kinase activity"/>
    <property type="evidence" value="ECO:0007669"/>
    <property type="project" value="UniProtKB-UniRule"/>
</dbReference>
<comment type="caution">
    <text evidence="3">The sequence shown here is derived from an EMBL/GenBank/DDBJ whole genome shotgun (WGS) entry which is preliminary data.</text>
</comment>
<dbReference type="Gene3D" id="3.30.200.20">
    <property type="entry name" value="Phosphorylase Kinase, domain 1"/>
    <property type="match status" value="1"/>
</dbReference>
<keyword evidence="2 3" id="KW-0418">Kinase</keyword>
<sequence>MTPDQKSRCERASGSPAVRLTPLAGGCLAEVLRVDLADGRAVVVKAGRESDRLDIEGRSLQALGEKGGGLPVPRLDLVDPDLLVMEHLPNDGGLDATAQRDAARYIATLHAAPRDFYGYDEDTRIGPLHQPNPPADKWVPFYRDHRLLFMGRVAMERGGLSAAGYAALETLAGRLESLIGEPEHPSLLHGDLWTGNVLASGGRITGFIDPATYHGDAEMDLAFSTLFGTFGEDFFDAYREIRPFDYAGFLDTRRDLFNLYPLLVHTALFGGGYANSVSRIVQRFTG</sequence>
<evidence type="ECO:0000313" key="3">
    <source>
        <dbReference type="EMBL" id="RVU36538.1"/>
    </source>
</evidence>
<dbReference type="PANTHER" id="PTHR12149">
    <property type="entry name" value="FRUCTOSAMINE 3 KINASE-RELATED PROTEIN"/>
    <property type="match status" value="1"/>
</dbReference>
<comment type="similarity">
    <text evidence="1 2">Belongs to the fructosamine kinase family.</text>
</comment>
<accession>A0A3S2W4V3</accession>
<proteinExistence type="inferred from homology"/>
<gene>
    <name evidence="3" type="ORF">EOI86_15225</name>
</gene>
<evidence type="ECO:0000256" key="2">
    <source>
        <dbReference type="PIRNR" id="PIRNR006221"/>
    </source>
</evidence>
<evidence type="ECO:0000256" key="1">
    <source>
        <dbReference type="ARBA" id="ARBA00009460"/>
    </source>
</evidence>
<dbReference type="SUPFAM" id="SSF56112">
    <property type="entry name" value="Protein kinase-like (PK-like)"/>
    <property type="match status" value="1"/>
</dbReference>
<dbReference type="AlphaFoldDB" id="A0A3S2W4V3"/>
<dbReference type="InterPro" id="IPR011009">
    <property type="entry name" value="Kinase-like_dom_sf"/>
</dbReference>